<protein>
    <recommendedName>
        <fullName evidence="4">Pentatricopeptide repeat domain-containing protein</fullName>
    </recommendedName>
</protein>
<accession>A0A9P4KAF8</accession>
<sequence length="883" mass="101473">MPTALDRLLASPSALRALRSFVNASELPASCPTIINCRPGTTTYRRRSSNSTQLSLKNDAKARKGARSRVSIRKFTGRDTDINNPKSAYPKTLKIDNIKEHEKPLAWVQALQYQERVYRLNGVRHVWFAMMHSGFSLPTANTVEADFLWGTLIKHPNLFPLVLDHAALLQRKTGAVYPKLYEKCMAYWLPRHADRALEYHHLMVVRLRLRKLPLRQLAQLARYNLTTKSLEALMQIYQTSNERDIYDLIVPSLIDRGKFAHARRWHILCSHRKDLPSPAVSSDPIIQLLSAEFETAPTLNSFQGTPGRVNASRIYRYSNSRIERFSGGSKYNTELVRRLTRRDIEPLRFEDPFCARLFATRAFPPSTIIKGLTMVGVNEIGPQALRTMALRTEPLTDLGERFRELKQAGITLQGCVFSLALEKFAMENKFELVHSIIESDQHPDVFDDTEMQKKLLDYYLHQKDWVQAHRTLAILTLFHNDPSTESWNILLQARIRQSNYHSVLHILQDMRAKSISVSTESLMAVKGILRLRQRGRNPTTSLTGPFDDLRFVARVYISVLESGIGVIPPIAWREIIRRFGMLGRIRELRRLVLWLMCWYAQTRKTKVDKVPQVFNRTADEVRHAFLGAQMNPNTPPWIPRNNPSHPLHQLFPRSFQQALIVWGFRAGLLANASYEQSMFSGVASKSHYRRKFVRKNILKRVDWTIGLRTLVELRNGGVNINRWTVIKTLRMMLIILFGRGRSLKRENRMMENANVLSYNTYVKTINRIWGEELFQEIKTPVRHVIVDKKEGQRPEHSLLQYENEARARLNLLLMSTMCSWKLDHPSAREQERQTISHISREQEGANHSDSKELSEANNLICGLAENPSGAQSAPLSQGSASGV</sequence>
<dbReference type="OrthoDB" id="5366531at2759"/>
<gene>
    <name evidence="2" type="ORF">CC78DRAFT_533434</name>
</gene>
<evidence type="ECO:0008006" key="4">
    <source>
        <dbReference type="Google" id="ProtNLM"/>
    </source>
</evidence>
<dbReference type="AlphaFoldDB" id="A0A9P4KAF8"/>
<evidence type="ECO:0000313" key="3">
    <source>
        <dbReference type="Proteomes" id="UP000800093"/>
    </source>
</evidence>
<dbReference type="Gene3D" id="1.25.40.10">
    <property type="entry name" value="Tetratricopeptide repeat domain"/>
    <property type="match status" value="1"/>
</dbReference>
<dbReference type="EMBL" id="ML986618">
    <property type="protein sequence ID" value="KAF2264212.1"/>
    <property type="molecule type" value="Genomic_DNA"/>
</dbReference>
<evidence type="ECO:0000256" key="1">
    <source>
        <dbReference type="SAM" id="MobiDB-lite"/>
    </source>
</evidence>
<name>A0A9P4KAF8_9PLEO</name>
<feature type="compositionally biased region" description="Basic and acidic residues" evidence="1">
    <location>
        <begin position="831"/>
        <end position="854"/>
    </location>
</feature>
<feature type="compositionally biased region" description="Polar residues" evidence="1">
    <location>
        <begin position="868"/>
        <end position="883"/>
    </location>
</feature>
<feature type="region of interest" description="Disordered" evidence="1">
    <location>
        <begin position="831"/>
        <end position="883"/>
    </location>
</feature>
<dbReference type="InterPro" id="IPR011990">
    <property type="entry name" value="TPR-like_helical_dom_sf"/>
</dbReference>
<proteinExistence type="predicted"/>
<reference evidence="3" key="1">
    <citation type="journal article" date="2020" name="Stud. Mycol.">
        <title>101 Dothideomycetes genomes: A test case for predicting lifestyles and emergence of pathogens.</title>
        <authorList>
            <person name="Haridas S."/>
            <person name="Albert R."/>
            <person name="Binder M."/>
            <person name="Bloem J."/>
            <person name="LaButti K."/>
            <person name="Salamov A."/>
            <person name="Andreopoulos B."/>
            <person name="Baker S."/>
            <person name="Barry K."/>
            <person name="Bills G."/>
            <person name="Bluhm B."/>
            <person name="Cannon C."/>
            <person name="Castanera R."/>
            <person name="Culley D."/>
            <person name="Daum C."/>
            <person name="Ezra D."/>
            <person name="Gonzalez J."/>
            <person name="Henrissat B."/>
            <person name="Kuo A."/>
            <person name="Liang C."/>
            <person name="Lipzen A."/>
            <person name="Lutzoni F."/>
            <person name="Magnuson J."/>
            <person name="Mondo S."/>
            <person name="Nolan M."/>
            <person name="Ohm R."/>
            <person name="Pangilinan J."/>
            <person name="Park H.-J."/>
            <person name="Ramirez L."/>
            <person name="Alfaro M."/>
            <person name="Sun H."/>
            <person name="Tritt A."/>
            <person name="Yoshinaga Y."/>
            <person name="Zwiers L.-H."/>
            <person name="Turgeon B."/>
            <person name="Goodwin S."/>
            <person name="Spatafora J."/>
            <person name="Crous P."/>
            <person name="Grigoriev I."/>
        </authorList>
    </citation>
    <scope>NUCLEOTIDE SEQUENCE [LARGE SCALE GENOMIC DNA]</scope>
    <source>
        <strain evidence="3">CBS 304.66</strain>
    </source>
</reference>
<keyword evidence="3" id="KW-1185">Reference proteome</keyword>
<comment type="caution">
    <text evidence="2">The sequence shown here is derived from an EMBL/GenBank/DDBJ whole genome shotgun (WGS) entry which is preliminary data.</text>
</comment>
<dbReference type="Proteomes" id="UP000800093">
    <property type="component" value="Unassembled WGS sequence"/>
</dbReference>
<evidence type="ECO:0000313" key="2">
    <source>
        <dbReference type="EMBL" id="KAF2264212.1"/>
    </source>
</evidence>
<organism evidence="2 3">
    <name type="scientific">Lojkania enalia</name>
    <dbReference type="NCBI Taxonomy" id="147567"/>
    <lineage>
        <taxon>Eukaryota</taxon>
        <taxon>Fungi</taxon>
        <taxon>Dikarya</taxon>
        <taxon>Ascomycota</taxon>
        <taxon>Pezizomycotina</taxon>
        <taxon>Dothideomycetes</taxon>
        <taxon>Pleosporomycetidae</taxon>
        <taxon>Pleosporales</taxon>
        <taxon>Pleosporales incertae sedis</taxon>
        <taxon>Lojkania</taxon>
    </lineage>
</organism>